<dbReference type="InterPro" id="IPR014710">
    <property type="entry name" value="RmlC-like_jellyroll"/>
</dbReference>
<evidence type="ECO:0000313" key="2">
    <source>
        <dbReference type="Proteomes" id="UP001178507"/>
    </source>
</evidence>
<keyword evidence="2" id="KW-1185">Reference proteome</keyword>
<dbReference type="AlphaFoldDB" id="A0AA36ISE5"/>
<comment type="caution">
    <text evidence="1">The sequence shown here is derived from an EMBL/GenBank/DDBJ whole genome shotgun (WGS) entry which is preliminary data.</text>
</comment>
<dbReference type="Proteomes" id="UP001178507">
    <property type="component" value="Unassembled WGS sequence"/>
</dbReference>
<proteinExistence type="predicted"/>
<sequence>MAALVPKIQKMVFEDGQLAVSKEMREAMRGTCLSSKEYVTAQAPFDDFWQCASEDNDNFGASAYCPSRRVAQRLANFTGLDLKVLEKLHLQSGNESAALYGKWCGMPAPPEYEDAYSGPVGNRAFWEDCVMRNSGYFNALKCDTNGSYAVLGIAALNHGVCYPAHRHDNQEAYWQIAGPGWWKTWPESFSDKPNMKPYSEIRVTSANDALRLHNHAGGLIHEMDTTFDDDFLLAVYWWGKPVYTTVNYAYSHGVVEQGSCFASFRREHLDAAHSCPEVARPEWATEGK</sequence>
<protein>
    <submittedName>
        <fullName evidence="1">Uncharacterized protein</fullName>
    </submittedName>
</protein>
<evidence type="ECO:0000313" key="1">
    <source>
        <dbReference type="EMBL" id="CAJ1393121.1"/>
    </source>
</evidence>
<accession>A0AA36ISE5</accession>
<dbReference type="EMBL" id="CAUJNA010002480">
    <property type="protein sequence ID" value="CAJ1393121.1"/>
    <property type="molecule type" value="Genomic_DNA"/>
</dbReference>
<gene>
    <name evidence="1" type="ORF">EVOR1521_LOCUS18054</name>
</gene>
<name>A0AA36ISE5_9DINO</name>
<organism evidence="1 2">
    <name type="scientific">Effrenium voratum</name>
    <dbReference type="NCBI Taxonomy" id="2562239"/>
    <lineage>
        <taxon>Eukaryota</taxon>
        <taxon>Sar</taxon>
        <taxon>Alveolata</taxon>
        <taxon>Dinophyceae</taxon>
        <taxon>Suessiales</taxon>
        <taxon>Symbiodiniaceae</taxon>
        <taxon>Effrenium</taxon>
    </lineage>
</organism>
<dbReference type="Gene3D" id="2.60.120.10">
    <property type="entry name" value="Jelly Rolls"/>
    <property type="match status" value="1"/>
</dbReference>
<reference evidence="1" key="1">
    <citation type="submission" date="2023-08" db="EMBL/GenBank/DDBJ databases">
        <authorList>
            <person name="Chen Y."/>
            <person name="Shah S."/>
            <person name="Dougan E. K."/>
            <person name="Thang M."/>
            <person name="Chan C."/>
        </authorList>
    </citation>
    <scope>NUCLEOTIDE SEQUENCE</scope>
</reference>